<dbReference type="WBParaSite" id="nRc.2.0.1.t24896-RA">
    <property type="protein sequence ID" value="nRc.2.0.1.t24896-RA"/>
    <property type="gene ID" value="nRc.2.0.1.g24896"/>
</dbReference>
<feature type="chain" id="PRO_5037622749" evidence="1">
    <location>
        <begin position="20"/>
        <end position="94"/>
    </location>
</feature>
<name>A0A915JEI5_ROMCU</name>
<proteinExistence type="predicted"/>
<feature type="signal peptide" evidence="1">
    <location>
        <begin position="1"/>
        <end position="19"/>
    </location>
</feature>
<organism evidence="2 3">
    <name type="scientific">Romanomermis culicivorax</name>
    <name type="common">Nematode worm</name>
    <dbReference type="NCBI Taxonomy" id="13658"/>
    <lineage>
        <taxon>Eukaryota</taxon>
        <taxon>Metazoa</taxon>
        <taxon>Ecdysozoa</taxon>
        <taxon>Nematoda</taxon>
        <taxon>Enoplea</taxon>
        <taxon>Dorylaimia</taxon>
        <taxon>Mermithida</taxon>
        <taxon>Mermithoidea</taxon>
        <taxon>Mermithidae</taxon>
        <taxon>Romanomermis</taxon>
    </lineage>
</organism>
<keyword evidence="1" id="KW-0732">Signal</keyword>
<evidence type="ECO:0000256" key="1">
    <source>
        <dbReference type="SAM" id="SignalP"/>
    </source>
</evidence>
<reference evidence="3" key="1">
    <citation type="submission" date="2022-11" db="UniProtKB">
        <authorList>
            <consortium name="WormBaseParasite"/>
        </authorList>
    </citation>
    <scope>IDENTIFICATION</scope>
</reference>
<protein>
    <submittedName>
        <fullName evidence="3">Uncharacterized protein</fullName>
    </submittedName>
</protein>
<dbReference type="Proteomes" id="UP000887565">
    <property type="component" value="Unplaced"/>
</dbReference>
<accession>A0A915JEI5</accession>
<dbReference type="AlphaFoldDB" id="A0A915JEI5"/>
<evidence type="ECO:0000313" key="3">
    <source>
        <dbReference type="WBParaSite" id="nRc.2.0.1.t24896-RA"/>
    </source>
</evidence>
<evidence type="ECO:0000313" key="2">
    <source>
        <dbReference type="Proteomes" id="UP000887565"/>
    </source>
</evidence>
<keyword evidence="2" id="KW-1185">Reference proteome</keyword>
<sequence>MLKLTLFYVFVLAITSVYTEDEGALGEMLEILRPVLYLVIRRNRRRSADETADDPLSIGTVNKAAKAVGKAAKVAQKGANIVEKATARKSNDEL</sequence>